<evidence type="ECO:0000256" key="1">
    <source>
        <dbReference type="ARBA" id="ARBA00004370"/>
    </source>
</evidence>
<dbReference type="Gene3D" id="3.10.20.310">
    <property type="entry name" value="membrane protein fhac"/>
    <property type="match status" value="1"/>
</dbReference>
<evidence type="ECO:0000256" key="3">
    <source>
        <dbReference type="ARBA" id="ARBA00022618"/>
    </source>
</evidence>
<dbReference type="GO" id="GO:0090529">
    <property type="term" value="P:cell septum assembly"/>
    <property type="evidence" value="ECO:0007669"/>
    <property type="project" value="InterPro"/>
</dbReference>
<dbReference type="InterPro" id="IPR045335">
    <property type="entry name" value="FtsQ_C_sf"/>
</dbReference>
<name>A0A381SXI5_9ZZZZ</name>
<reference evidence="10" key="1">
    <citation type="submission" date="2018-05" db="EMBL/GenBank/DDBJ databases">
        <authorList>
            <person name="Lanie J.A."/>
            <person name="Ng W.-L."/>
            <person name="Kazmierczak K.M."/>
            <person name="Andrzejewski T.M."/>
            <person name="Davidsen T.M."/>
            <person name="Wayne K.J."/>
            <person name="Tettelin H."/>
            <person name="Glass J.I."/>
            <person name="Rusch D."/>
            <person name="Podicherti R."/>
            <person name="Tsui H.-C.T."/>
            <person name="Winkler M.E."/>
        </authorList>
    </citation>
    <scope>NUCLEOTIDE SEQUENCE</scope>
</reference>
<keyword evidence="2" id="KW-1003">Cell membrane</keyword>
<dbReference type="Gene3D" id="3.40.50.11690">
    <property type="entry name" value="Cell division protein FtsQ/DivIB"/>
    <property type="match status" value="1"/>
</dbReference>
<dbReference type="PROSITE" id="PS51779">
    <property type="entry name" value="POTRA"/>
    <property type="match status" value="1"/>
</dbReference>
<evidence type="ECO:0000313" key="10">
    <source>
        <dbReference type="EMBL" id="SVA07107.1"/>
    </source>
</evidence>
<accession>A0A381SXI5</accession>
<keyword evidence="4 8" id="KW-0812">Transmembrane</keyword>
<evidence type="ECO:0000256" key="6">
    <source>
        <dbReference type="ARBA" id="ARBA00023136"/>
    </source>
</evidence>
<dbReference type="PANTHER" id="PTHR35851:SF1">
    <property type="entry name" value="CELL DIVISION PROTEIN FTSQ"/>
    <property type="match status" value="1"/>
</dbReference>
<comment type="subcellular location">
    <subcellularLocation>
        <location evidence="1">Membrane</location>
    </subcellularLocation>
</comment>
<evidence type="ECO:0000256" key="8">
    <source>
        <dbReference type="SAM" id="Phobius"/>
    </source>
</evidence>
<keyword evidence="3" id="KW-0132">Cell division</keyword>
<evidence type="ECO:0000259" key="9">
    <source>
        <dbReference type="PROSITE" id="PS51779"/>
    </source>
</evidence>
<sequence length="280" mass="31842">MTVRVPTDNRFRRRTQLRPIKRRRVFTARWRRVFKVSAIFVIVLVVGYGVGAFVLQMPVLSIDQLIVRGNVHLSTDEALSLVDGLHGENIFIADLEQWRNALLASPWVKDATLRTVIPSTIEITISERAPMALGRIDGRLFLIDDEARLIAEYGAEYAHFDLPVIDGLLHQTSNGPEVIDDQRSQLTMRVMNDLKTQPRIVSRVSQIDLSNPSNVVVILDNDEALIYLGVYQFADRLQSYLQMFTALREKVPHIDYVDLRFGDRVYVRPVGLEGDSSGQQ</sequence>
<evidence type="ECO:0000256" key="2">
    <source>
        <dbReference type="ARBA" id="ARBA00022475"/>
    </source>
</evidence>
<evidence type="ECO:0000256" key="4">
    <source>
        <dbReference type="ARBA" id="ARBA00022692"/>
    </source>
</evidence>
<protein>
    <recommendedName>
        <fullName evidence="9">POTRA domain-containing protein</fullName>
    </recommendedName>
</protein>
<keyword evidence="7" id="KW-0131">Cell cycle</keyword>
<evidence type="ECO:0000256" key="7">
    <source>
        <dbReference type="ARBA" id="ARBA00023306"/>
    </source>
</evidence>
<keyword evidence="6 8" id="KW-0472">Membrane</keyword>
<dbReference type="AlphaFoldDB" id="A0A381SXI5"/>
<keyword evidence="5 8" id="KW-1133">Transmembrane helix</keyword>
<dbReference type="InterPro" id="IPR034746">
    <property type="entry name" value="POTRA"/>
</dbReference>
<organism evidence="10">
    <name type="scientific">marine metagenome</name>
    <dbReference type="NCBI Taxonomy" id="408172"/>
    <lineage>
        <taxon>unclassified sequences</taxon>
        <taxon>metagenomes</taxon>
        <taxon>ecological metagenomes</taxon>
    </lineage>
</organism>
<feature type="domain" description="POTRA" evidence="9">
    <location>
        <begin position="60"/>
        <end position="128"/>
    </location>
</feature>
<dbReference type="PANTHER" id="PTHR35851">
    <property type="entry name" value="CELL DIVISION PROTEIN FTSQ"/>
    <property type="match status" value="1"/>
</dbReference>
<proteinExistence type="predicted"/>
<dbReference type="InterPro" id="IPR013685">
    <property type="entry name" value="POTRA_FtsQ_type"/>
</dbReference>
<gene>
    <name evidence="10" type="ORF">METZ01_LOCUS59961</name>
</gene>
<dbReference type="Pfam" id="PF08478">
    <property type="entry name" value="POTRA_1"/>
    <property type="match status" value="1"/>
</dbReference>
<dbReference type="EMBL" id="UINC01003526">
    <property type="protein sequence ID" value="SVA07107.1"/>
    <property type="molecule type" value="Genomic_DNA"/>
</dbReference>
<evidence type="ECO:0000256" key="5">
    <source>
        <dbReference type="ARBA" id="ARBA00022989"/>
    </source>
</evidence>
<dbReference type="InterPro" id="IPR026579">
    <property type="entry name" value="FtsQ"/>
</dbReference>
<dbReference type="GO" id="GO:0016020">
    <property type="term" value="C:membrane"/>
    <property type="evidence" value="ECO:0007669"/>
    <property type="project" value="UniProtKB-SubCell"/>
</dbReference>
<feature type="transmembrane region" description="Helical" evidence="8">
    <location>
        <begin position="33"/>
        <end position="55"/>
    </location>
</feature>